<evidence type="ECO:0000313" key="4">
    <source>
        <dbReference type="Proteomes" id="UP000321234"/>
    </source>
</evidence>
<dbReference type="PANTHER" id="PTHR34703">
    <property type="entry name" value="ANTIPORTER SUBUNIT MNHG2-RELATED"/>
    <property type="match status" value="1"/>
</dbReference>
<evidence type="ECO:0000256" key="2">
    <source>
        <dbReference type="SAM" id="Phobius"/>
    </source>
</evidence>
<feature type="transmembrane region" description="Helical" evidence="2">
    <location>
        <begin position="65"/>
        <end position="87"/>
    </location>
</feature>
<accession>A0A5C8ZFA9</accession>
<evidence type="ECO:0000313" key="3">
    <source>
        <dbReference type="EMBL" id="TXR55949.1"/>
    </source>
</evidence>
<sequence>MSAWDWVSAVLLLSGSLLALAAGIGMLRFPDLWMRMHAGTKPQVLGLLLVLAGVEIQLVPDASAVVALLFVGLFQLVTAPVASHLLARAGHRSGVVPRDQLVQDDLRVFELECAAGEHPASSPPKDPTPSS</sequence>
<proteinExistence type="inferred from homology"/>
<keyword evidence="2" id="KW-0812">Transmembrane</keyword>
<dbReference type="EMBL" id="VKAC01000006">
    <property type="protein sequence ID" value="TXR55949.1"/>
    <property type="molecule type" value="Genomic_DNA"/>
</dbReference>
<keyword evidence="4" id="KW-1185">Reference proteome</keyword>
<dbReference type="RefSeq" id="WP_147926384.1">
    <property type="nucleotide sequence ID" value="NZ_VKAC01000006.1"/>
</dbReference>
<dbReference type="OrthoDB" id="3214257at2"/>
<protein>
    <submittedName>
        <fullName evidence="3">Na+/H+ antiporter subunit G</fullName>
    </submittedName>
</protein>
<dbReference type="Proteomes" id="UP000321234">
    <property type="component" value="Unassembled WGS sequence"/>
</dbReference>
<feature type="transmembrane region" description="Helical" evidence="2">
    <location>
        <begin position="6"/>
        <end position="30"/>
    </location>
</feature>
<comment type="caution">
    <text evidence="3">The sequence shown here is derived from an EMBL/GenBank/DDBJ whole genome shotgun (WGS) entry which is preliminary data.</text>
</comment>
<keyword evidence="2" id="KW-0472">Membrane</keyword>
<comment type="similarity">
    <text evidence="1">Belongs to the CPA3 antiporters (TC 2.A.63) subunit G family.</text>
</comment>
<dbReference type="InterPro" id="IPR005133">
    <property type="entry name" value="PhaG_MnhG_YufB"/>
</dbReference>
<evidence type="ECO:0000256" key="1">
    <source>
        <dbReference type="ARBA" id="ARBA00008404"/>
    </source>
</evidence>
<dbReference type="NCBIfam" id="NF009314">
    <property type="entry name" value="PRK12674.1-2"/>
    <property type="match status" value="1"/>
</dbReference>
<dbReference type="GO" id="GO:0015385">
    <property type="term" value="F:sodium:proton antiporter activity"/>
    <property type="evidence" value="ECO:0007669"/>
    <property type="project" value="TreeGrafter"/>
</dbReference>
<keyword evidence="2" id="KW-1133">Transmembrane helix</keyword>
<dbReference type="AlphaFoldDB" id="A0A5C8ZFA9"/>
<dbReference type="Pfam" id="PF03334">
    <property type="entry name" value="PhaG_MnhG_YufB"/>
    <property type="match status" value="1"/>
</dbReference>
<organism evidence="3 4">
    <name type="scientific">Quadrisphaera setariae</name>
    <dbReference type="NCBI Taxonomy" id="2593304"/>
    <lineage>
        <taxon>Bacteria</taxon>
        <taxon>Bacillati</taxon>
        <taxon>Actinomycetota</taxon>
        <taxon>Actinomycetes</taxon>
        <taxon>Kineosporiales</taxon>
        <taxon>Kineosporiaceae</taxon>
        <taxon>Quadrisphaera</taxon>
    </lineage>
</organism>
<dbReference type="NCBIfam" id="TIGR01300">
    <property type="entry name" value="CPA3_mnhG_phaG"/>
    <property type="match status" value="1"/>
</dbReference>
<dbReference type="PANTHER" id="PTHR34703:SF1">
    <property type="entry name" value="ANTIPORTER SUBUNIT MNHG2-RELATED"/>
    <property type="match status" value="1"/>
</dbReference>
<gene>
    <name evidence="3" type="ORF">FMM08_10745</name>
</gene>
<name>A0A5C8ZFA9_9ACTN</name>
<reference evidence="3 4" key="1">
    <citation type="submission" date="2019-07" db="EMBL/GenBank/DDBJ databases">
        <title>Quadrisphaera sp. strain DD2A genome sequencing and assembly.</title>
        <authorList>
            <person name="Kim I."/>
        </authorList>
    </citation>
    <scope>NUCLEOTIDE SEQUENCE [LARGE SCALE GENOMIC DNA]</scope>
    <source>
        <strain evidence="3 4">DD2A</strain>
    </source>
</reference>